<gene>
    <name evidence="1" type="ORF">M5X16_00295</name>
</gene>
<evidence type="ECO:0000313" key="2">
    <source>
        <dbReference type="Proteomes" id="UP001527202"/>
    </source>
</evidence>
<dbReference type="GeneID" id="95375707"/>
<dbReference type="RefSeq" id="WP_241688856.1">
    <property type="nucleotide sequence ID" value="NZ_CP026520.1"/>
</dbReference>
<dbReference type="SUPFAM" id="SSF140663">
    <property type="entry name" value="TTHA0068-like"/>
    <property type="match status" value="1"/>
</dbReference>
<dbReference type="InterPro" id="IPR023203">
    <property type="entry name" value="TTHA0068_sf"/>
</dbReference>
<dbReference type="EMBL" id="JAMDMJ010000001">
    <property type="protein sequence ID" value="MCY9594218.1"/>
    <property type="molecule type" value="Genomic_DNA"/>
</dbReference>
<reference evidence="1 2" key="1">
    <citation type="submission" date="2022-05" db="EMBL/GenBank/DDBJ databases">
        <title>Genome Sequencing of Bee-Associated Microbes.</title>
        <authorList>
            <person name="Dunlap C."/>
        </authorList>
    </citation>
    <scope>NUCLEOTIDE SEQUENCE [LARGE SCALE GENOMIC DNA]</scope>
    <source>
        <strain evidence="1 2">NRRL B-23120</strain>
    </source>
</reference>
<dbReference type="Proteomes" id="UP001527202">
    <property type="component" value="Unassembled WGS sequence"/>
</dbReference>
<keyword evidence="2" id="KW-1185">Reference proteome</keyword>
<dbReference type="InterPro" id="IPR005500">
    <property type="entry name" value="DUF309"/>
</dbReference>
<accession>A0ABT4F6S4</accession>
<sequence length="192" mass="21966">MSAIIWDEGKRTMERYPKEVLNYLVHFHGDRDFFECHEILEEYWKENPGHPYAETLVGLIQVAVGLYHQRRGNKAGAVKMLGSSLSYLKEEDLKCLGLAGEDLVARVRQRVREAELGAVPYEDLDLPVEDPSLLEACKRECALRGFGWGEASDASNLMLVNRHKLRDRSDVVEERARQLEARKLRRKGGEGQ</sequence>
<dbReference type="Gene3D" id="1.10.3450.10">
    <property type="entry name" value="TTHA0068-like"/>
    <property type="match status" value="1"/>
</dbReference>
<proteinExistence type="predicted"/>
<name>A0ABT4F6S4_9BACL</name>
<dbReference type="PANTHER" id="PTHR34796">
    <property type="entry name" value="EXPRESSED PROTEIN"/>
    <property type="match status" value="1"/>
</dbReference>
<dbReference type="Pfam" id="PF03745">
    <property type="entry name" value="DUF309"/>
    <property type="match status" value="1"/>
</dbReference>
<organism evidence="1 2">
    <name type="scientific">Paenibacillus chitinolyticus</name>
    <dbReference type="NCBI Taxonomy" id="79263"/>
    <lineage>
        <taxon>Bacteria</taxon>
        <taxon>Bacillati</taxon>
        <taxon>Bacillota</taxon>
        <taxon>Bacilli</taxon>
        <taxon>Bacillales</taxon>
        <taxon>Paenibacillaceae</taxon>
        <taxon>Paenibacillus</taxon>
    </lineage>
</organism>
<dbReference type="PANTHER" id="PTHR34796:SF1">
    <property type="entry name" value="EXPRESSED PROTEIN"/>
    <property type="match status" value="1"/>
</dbReference>
<evidence type="ECO:0000313" key="1">
    <source>
        <dbReference type="EMBL" id="MCY9594218.1"/>
    </source>
</evidence>
<comment type="caution">
    <text evidence="1">The sequence shown here is derived from an EMBL/GenBank/DDBJ whole genome shotgun (WGS) entry which is preliminary data.</text>
</comment>
<protein>
    <submittedName>
        <fullName evidence="1">DUF309 domain-containing protein</fullName>
    </submittedName>
</protein>